<organism evidence="1 2">
    <name type="scientific">Anopheles melas</name>
    <dbReference type="NCBI Taxonomy" id="34690"/>
    <lineage>
        <taxon>Eukaryota</taxon>
        <taxon>Metazoa</taxon>
        <taxon>Ecdysozoa</taxon>
        <taxon>Arthropoda</taxon>
        <taxon>Hexapoda</taxon>
        <taxon>Insecta</taxon>
        <taxon>Pterygota</taxon>
        <taxon>Neoptera</taxon>
        <taxon>Endopterygota</taxon>
        <taxon>Diptera</taxon>
        <taxon>Nematocera</taxon>
        <taxon>Culicoidea</taxon>
        <taxon>Culicidae</taxon>
        <taxon>Anophelinae</taxon>
        <taxon>Anopheles</taxon>
    </lineage>
</organism>
<dbReference type="Proteomes" id="UP000075902">
    <property type="component" value="Unassembled WGS sequence"/>
</dbReference>
<dbReference type="VEuPathDB" id="VectorBase:AMEC019871"/>
<evidence type="ECO:0000313" key="2">
    <source>
        <dbReference type="Proteomes" id="UP000075902"/>
    </source>
</evidence>
<proteinExistence type="predicted"/>
<name>A0A182UGA1_9DIPT</name>
<evidence type="ECO:0000313" key="1">
    <source>
        <dbReference type="EnsemblMetazoa" id="AMEC019871-PA"/>
    </source>
</evidence>
<accession>A0A182UGA1</accession>
<dbReference type="EnsemblMetazoa" id="AMEC019871-RA">
    <property type="protein sequence ID" value="AMEC019871-PA"/>
    <property type="gene ID" value="AMEC019871"/>
</dbReference>
<sequence>MLRNTLLPIRERFMSRLFQVMSCWLNIERLLVDGMSNQRSLVDGTTGSRNVGSFLLHLSVHSRDSLDVVGVTVRIGSRGSSVSNWSRDNRAMGSVRDRSSGIGGDWGGIGSDRGNAGVAGVGNGRSNAGVAGVRDGRGSVSGDVLGRNVLLDHSRGWDAVHRRDGVVVVGLSAGDQSDHDYSCDAL</sequence>
<reference evidence="2" key="1">
    <citation type="submission" date="2014-01" db="EMBL/GenBank/DDBJ databases">
        <title>The Genome Sequence of Anopheles melas CM1001059_A (V2).</title>
        <authorList>
            <consortium name="The Broad Institute Genomics Platform"/>
            <person name="Neafsey D.E."/>
            <person name="Besansky N."/>
            <person name="Howell P."/>
            <person name="Walton C."/>
            <person name="Young S.K."/>
            <person name="Zeng Q."/>
            <person name="Gargeya S."/>
            <person name="Fitzgerald M."/>
            <person name="Haas B."/>
            <person name="Abouelleil A."/>
            <person name="Allen A.W."/>
            <person name="Alvarado L."/>
            <person name="Arachchi H.M."/>
            <person name="Berlin A.M."/>
            <person name="Chapman S.B."/>
            <person name="Gainer-Dewar J."/>
            <person name="Goldberg J."/>
            <person name="Griggs A."/>
            <person name="Gujja S."/>
            <person name="Hansen M."/>
            <person name="Howarth C."/>
            <person name="Imamovic A."/>
            <person name="Ireland A."/>
            <person name="Larimer J."/>
            <person name="McCowan C."/>
            <person name="Murphy C."/>
            <person name="Pearson M."/>
            <person name="Poon T.W."/>
            <person name="Priest M."/>
            <person name="Roberts A."/>
            <person name="Saif S."/>
            <person name="Shea T."/>
            <person name="Sisk P."/>
            <person name="Sykes S."/>
            <person name="Wortman J."/>
            <person name="Nusbaum C."/>
            <person name="Birren B."/>
        </authorList>
    </citation>
    <scope>NUCLEOTIDE SEQUENCE [LARGE SCALE GENOMIC DNA]</scope>
    <source>
        <strain evidence="2">CM1001059</strain>
    </source>
</reference>
<protein>
    <submittedName>
        <fullName evidence="1">Uncharacterized protein</fullName>
    </submittedName>
</protein>
<keyword evidence="2" id="KW-1185">Reference proteome</keyword>
<dbReference type="AlphaFoldDB" id="A0A182UGA1"/>
<reference evidence="1" key="2">
    <citation type="submission" date="2020-05" db="UniProtKB">
        <authorList>
            <consortium name="EnsemblMetazoa"/>
        </authorList>
    </citation>
    <scope>IDENTIFICATION</scope>
    <source>
        <strain evidence="1">CM1001059</strain>
    </source>
</reference>